<gene>
    <name evidence="8" type="ORF">MTR67_043195</name>
</gene>
<protein>
    <recommendedName>
        <fullName evidence="7">Reverse transcriptase RNase H-like domain-containing protein</fullName>
    </recommendedName>
</protein>
<dbReference type="InterPro" id="IPR043502">
    <property type="entry name" value="DNA/RNA_pol_sf"/>
</dbReference>
<keyword evidence="3" id="KW-0540">Nuclease</keyword>
<sequence length="218" mass="25132">MQPISIPLYRMAPTELKELKEQLKDLLDKGFIRPSISPWGALVFFVRKKYGLLHMCIRLLAINMDQQLFVKFSTCEFWLRSVAFLSHIVSSKGIEVDTKKTDAVKSWPRPLTPLDIRSFLGLAGTDGFVVHCHALRIGLGCVLMQNGKVIVYTSRQVKIQERHYPTNDLELVEVVLALKIWRHYMYGVHADVYTDHKSLQYVFNEKDLNLCQKCGLSY</sequence>
<accession>A0AAF0UNN3</accession>
<dbReference type="PANTHER" id="PTHR37984">
    <property type="entry name" value="PROTEIN CBG26694"/>
    <property type="match status" value="1"/>
</dbReference>
<dbReference type="SUPFAM" id="SSF56672">
    <property type="entry name" value="DNA/RNA polymerases"/>
    <property type="match status" value="1"/>
</dbReference>
<dbReference type="AlphaFoldDB" id="A0AAF0UNN3"/>
<proteinExistence type="predicted"/>
<dbReference type="InterPro" id="IPR050951">
    <property type="entry name" value="Retrovirus_Pol_polyprotein"/>
</dbReference>
<evidence type="ECO:0000313" key="9">
    <source>
        <dbReference type="Proteomes" id="UP001234989"/>
    </source>
</evidence>
<reference evidence="8" key="1">
    <citation type="submission" date="2023-08" db="EMBL/GenBank/DDBJ databases">
        <title>A de novo genome assembly of Solanum verrucosum Schlechtendal, a Mexican diploid species geographically isolated from the other diploid A-genome species in potato relatives.</title>
        <authorList>
            <person name="Hosaka K."/>
        </authorList>
    </citation>
    <scope>NUCLEOTIDE SEQUENCE</scope>
    <source>
        <tissue evidence="8">Young leaves</tissue>
    </source>
</reference>
<evidence type="ECO:0000256" key="6">
    <source>
        <dbReference type="ARBA" id="ARBA00022918"/>
    </source>
</evidence>
<evidence type="ECO:0000256" key="2">
    <source>
        <dbReference type="ARBA" id="ARBA00022695"/>
    </source>
</evidence>
<evidence type="ECO:0000259" key="7">
    <source>
        <dbReference type="Pfam" id="PF17917"/>
    </source>
</evidence>
<evidence type="ECO:0000313" key="8">
    <source>
        <dbReference type="EMBL" id="WMV49810.1"/>
    </source>
</evidence>
<evidence type="ECO:0000256" key="4">
    <source>
        <dbReference type="ARBA" id="ARBA00022759"/>
    </source>
</evidence>
<dbReference type="PANTHER" id="PTHR37984:SF5">
    <property type="entry name" value="PROTEIN NYNRIN-LIKE"/>
    <property type="match status" value="1"/>
</dbReference>
<dbReference type="EMBL" id="CP133621">
    <property type="protein sequence ID" value="WMV49810.1"/>
    <property type="molecule type" value="Genomic_DNA"/>
</dbReference>
<evidence type="ECO:0000256" key="5">
    <source>
        <dbReference type="ARBA" id="ARBA00022801"/>
    </source>
</evidence>
<dbReference type="Proteomes" id="UP001234989">
    <property type="component" value="Chromosome 10"/>
</dbReference>
<keyword evidence="9" id="KW-1185">Reference proteome</keyword>
<keyword evidence="6" id="KW-0695">RNA-directed DNA polymerase</keyword>
<dbReference type="GO" id="GO:0016787">
    <property type="term" value="F:hydrolase activity"/>
    <property type="evidence" value="ECO:0007669"/>
    <property type="project" value="UniProtKB-KW"/>
</dbReference>
<evidence type="ECO:0000256" key="1">
    <source>
        <dbReference type="ARBA" id="ARBA00022679"/>
    </source>
</evidence>
<dbReference type="GO" id="GO:0003964">
    <property type="term" value="F:RNA-directed DNA polymerase activity"/>
    <property type="evidence" value="ECO:0007669"/>
    <property type="project" value="UniProtKB-KW"/>
</dbReference>
<evidence type="ECO:0000256" key="3">
    <source>
        <dbReference type="ARBA" id="ARBA00022722"/>
    </source>
</evidence>
<keyword evidence="4" id="KW-0255">Endonuclease</keyword>
<name>A0AAF0UNN3_SOLVR</name>
<keyword evidence="2" id="KW-0548">Nucleotidyltransferase</keyword>
<dbReference type="Gene3D" id="3.10.10.10">
    <property type="entry name" value="HIV Type 1 Reverse Transcriptase, subunit A, domain 1"/>
    <property type="match status" value="1"/>
</dbReference>
<keyword evidence="1" id="KW-0808">Transferase</keyword>
<dbReference type="GO" id="GO:0004519">
    <property type="term" value="F:endonuclease activity"/>
    <property type="evidence" value="ECO:0007669"/>
    <property type="project" value="UniProtKB-KW"/>
</dbReference>
<dbReference type="Pfam" id="PF17917">
    <property type="entry name" value="RT_RNaseH"/>
    <property type="match status" value="1"/>
</dbReference>
<dbReference type="InterPro" id="IPR041373">
    <property type="entry name" value="RT_RNaseH"/>
</dbReference>
<organism evidence="8 9">
    <name type="scientific">Solanum verrucosum</name>
    <dbReference type="NCBI Taxonomy" id="315347"/>
    <lineage>
        <taxon>Eukaryota</taxon>
        <taxon>Viridiplantae</taxon>
        <taxon>Streptophyta</taxon>
        <taxon>Embryophyta</taxon>
        <taxon>Tracheophyta</taxon>
        <taxon>Spermatophyta</taxon>
        <taxon>Magnoliopsida</taxon>
        <taxon>eudicotyledons</taxon>
        <taxon>Gunneridae</taxon>
        <taxon>Pentapetalae</taxon>
        <taxon>asterids</taxon>
        <taxon>lamiids</taxon>
        <taxon>Solanales</taxon>
        <taxon>Solanaceae</taxon>
        <taxon>Solanoideae</taxon>
        <taxon>Solaneae</taxon>
        <taxon>Solanum</taxon>
    </lineage>
</organism>
<keyword evidence="5" id="KW-0378">Hydrolase</keyword>
<feature type="domain" description="Reverse transcriptase RNase H-like" evidence="7">
    <location>
        <begin position="127"/>
        <end position="209"/>
    </location>
</feature>